<evidence type="ECO:0000256" key="1">
    <source>
        <dbReference type="SAM" id="MobiDB-lite"/>
    </source>
</evidence>
<protein>
    <submittedName>
        <fullName evidence="3">Uncharacterized protein</fullName>
    </submittedName>
</protein>
<dbReference type="OrthoDB" id="121884at2157"/>
<reference evidence="3 4" key="1">
    <citation type="submission" date="2010-06" db="EMBL/GenBank/DDBJ databases">
        <title>Complete sequence chromosome of Methanohalobium evestigatum Z-7303.</title>
        <authorList>
            <consortium name="US DOE Joint Genome Institute"/>
            <person name="Lucas S."/>
            <person name="Copeland A."/>
            <person name="Lapidus A."/>
            <person name="Cheng J.-F."/>
            <person name="Bruce D."/>
            <person name="Goodwin L."/>
            <person name="Pitluck S."/>
            <person name="Saunders E."/>
            <person name="Detter J.C."/>
            <person name="Han C."/>
            <person name="Tapia R."/>
            <person name="Land M."/>
            <person name="Hauser L."/>
            <person name="Kyrpides N."/>
            <person name="Mikhailova N."/>
            <person name="Sieprawska-Lupa M."/>
            <person name="Whitman W.B."/>
            <person name="Anderson I."/>
            <person name="Woyke T."/>
        </authorList>
    </citation>
    <scope>NUCLEOTIDE SEQUENCE [LARGE SCALE GENOMIC DNA]</scope>
    <source>
        <strain evidence="4">ATCC BAA-1072 / DSM 3721 / NBRC 107634 / OCM 161 / Z-7303</strain>
    </source>
</reference>
<sequence precursor="true">MVLNFNRILLVISILTMVFVPATSAHSVHMDVIEKSTDKIKVKAYYGGGDPMKDVEVNVYLITENDEEPYIEDKSTDEKGMYSFEPKQGHEVYKVVASDFGHQVEKKVILESQSSSSSNGSSNNSDTDGLPMPARIVSGFGYIAGIAGIGMMANARKIKKKYENENK</sequence>
<keyword evidence="2" id="KW-0472">Membrane</keyword>
<dbReference type="Proteomes" id="UP000000391">
    <property type="component" value="Chromosome"/>
</dbReference>
<dbReference type="RefSeq" id="WP_013195291.1">
    <property type="nucleotide sequence ID" value="NC_014253.1"/>
</dbReference>
<dbReference type="KEGG" id="mev:Metev_1895"/>
<dbReference type="EMBL" id="CP002069">
    <property type="protein sequence ID" value="ADI74726.1"/>
    <property type="molecule type" value="Genomic_DNA"/>
</dbReference>
<evidence type="ECO:0000256" key="2">
    <source>
        <dbReference type="SAM" id="Phobius"/>
    </source>
</evidence>
<feature type="region of interest" description="Disordered" evidence="1">
    <location>
        <begin position="111"/>
        <end position="130"/>
    </location>
</feature>
<dbReference type="GeneID" id="9347553"/>
<name>D7EA55_METEZ</name>
<organism evidence="3 4">
    <name type="scientific">Methanohalobium evestigatum (strain ATCC BAA-1072 / DSM 3721 / NBRC 107634 / OCM 161 / Z-7303)</name>
    <dbReference type="NCBI Taxonomy" id="644295"/>
    <lineage>
        <taxon>Archaea</taxon>
        <taxon>Methanobacteriati</taxon>
        <taxon>Methanobacteriota</taxon>
        <taxon>Stenosarchaea group</taxon>
        <taxon>Methanomicrobia</taxon>
        <taxon>Methanosarcinales</taxon>
        <taxon>Methanosarcinaceae</taxon>
        <taxon>Methanohalobium</taxon>
    </lineage>
</organism>
<accession>D7EA55</accession>
<dbReference type="AlphaFoldDB" id="D7EA55"/>
<evidence type="ECO:0000313" key="3">
    <source>
        <dbReference type="EMBL" id="ADI74726.1"/>
    </source>
</evidence>
<dbReference type="STRING" id="644295.Metev_1895"/>
<evidence type="ECO:0000313" key="4">
    <source>
        <dbReference type="Proteomes" id="UP000000391"/>
    </source>
</evidence>
<proteinExistence type="predicted"/>
<keyword evidence="2" id="KW-0812">Transmembrane</keyword>
<feature type="transmembrane region" description="Helical" evidence="2">
    <location>
        <begin position="132"/>
        <end position="153"/>
    </location>
</feature>
<dbReference type="HOGENOM" id="CLU_135435_0_0_2"/>
<gene>
    <name evidence="3" type="ordered locus">Metev_1895</name>
</gene>
<keyword evidence="2" id="KW-1133">Transmembrane helix</keyword>
<keyword evidence="4" id="KW-1185">Reference proteome</keyword>
<feature type="compositionally biased region" description="Low complexity" evidence="1">
    <location>
        <begin position="112"/>
        <end position="125"/>
    </location>
</feature>